<name>A0A917J4M4_9BACT</name>
<protein>
    <recommendedName>
        <fullName evidence="4">Lipoprotein</fullName>
    </recommendedName>
</protein>
<reference evidence="2" key="2">
    <citation type="submission" date="2020-09" db="EMBL/GenBank/DDBJ databases">
        <authorList>
            <person name="Sun Q."/>
            <person name="Zhou Y."/>
        </authorList>
    </citation>
    <scope>NUCLEOTIDE SEQUENCE</scope>
    <source>
        <strain evidence="2">CGMCC 1.15290</strain>
    </source>
</reference>
<evidence type="ECO:0000313" key="2">
    <source>
        <dbReference type="EMBL" id="GGH78030.1"/>
    </source>
</evidence>
<dbReference type="AlphaFoldDB" id="A0A917J4M4"/>
<feature type="signal peptide" evidence="1">
    <location>
        <begin position="1"/>
        <end position="22"/>
    </location>
</feature>
<reference evidence="2" key="1">
    <citation type="journal article" date="2014" name="Int. J. Syst. Evol. Microbiol.">
        <title>Complete genome sequence of Corynebacterium casei LMG S-19264T (=DSM 44701T), isolated from a smear-ripened cheese.</title>
        <authorList>
            <consortium name="US DOE Joint Genome Institute (JGI-PGF)"/>
            <person name="Walter F."/>
            <person name="Albersmeier A."/>
            <person name="Kalinowski J."/>
            <person name="Ruckert C."/>
        </authorList>
    </citation>
    <scope>NUCLEOTIDE SEQUENCE</scope>
    <source>
        <strain evidence="2">CGMCC 1.15290</strain>
    </source>
</reference>
<evidence type="ECO:0000256" key="1">
    <source>
        <dbReference type="SAM" id="SignalP"/>
    </source>
</evidence>
<proteinExistence type="predicted"/>
<comment type="caution">
    <text evidence="2">The sequence shown here is derived from an EMBL/GenBank/DDBJ whole genome shotgun (WGS) entry which is preliminary data.</text>
</comment>
<organism evidence="2 3">
    <name type="scientific">Filimonas zeae</name>
    <dbReference type="NCBI Taxonomy" id="1737353"/>
    <lineage>
        <taxon>Bacteria</taxon>
        <taxon>Pseudomonadati</taxon>
        <taxon>Bacteroidota</taxon>
        <taxon>Chitinophagia</taxon>
        <taxon>Chitinophagales</taxon>
        <taxon>Chitinophagaceae</taxon>
        <taxon>Filimonas</taxon>
    </lineage>
</organism>
<evidence type="ECO:0008006" key="4">
    <source>
        <dbReference type="Google" id="ProtNLM"/>
    </source>
</evidence>
<gene>
    <name evidence="2" type="ORF">GCM10011379_45270</name>
</gene>
<sequence length="215" mass="24341">MKKALTTTVLFTALFLFGCDPAATFTKPQPEGGSELTSFPERLQGKYMAADQASVLAITDKLMIRNYDYDFKQHKDSIGKDFRLEGDTLLNLADGTKEVVLLKGDSIVEHVNWADTLFHIQENNVLKKFKGHYFLNSRYSDTAWTVRKVWLHKGELTVAGITNQDEVQKLKEITETTADTISTNFSLTRRQFKQFVKQEGFGSGETFRRIAGADK</sequence>
<evidence type="ECO:0000313" key="3">
    <source>
        <dbReference type="Proteomes" id="UP000627292"/>
    </source>
</evidence>
<feature type="chain" id="PRO_5037481608" description="Lipoprotein" evidence="1">
    <location>
        <begin position="23"/>
        <end position="215"/>
    </location>
</feature>
<dbReference type="EMBL" id="BMIB01000004">
    <property type="protein sequence ID" value="GGH78030.1"/>
    <property type="molecule type" value="Genomic_DNA"/>
</dbReference>
<keyword evidence="1" id="KW-0732">Signal</keyword>
<keyword evidence="3" id="KW-1185">Reference proteome</keyword>
<dbReference type="PROSITE" id="PS51257">
    <property type="entry name" value="PROKAR_LIPOPROTEIN"/>
    <property type="match status" value="1"/>
</dbReference>
<dbReference type="RefSeq" id="WP_188956649.1">
    <property type="nucleotide sequence ID" value="NZ_BMIB01000004.1"/>
</dbReference>
<accession>A0A917J4M4</accession>
<dbReference type="Proteomes" id="UP000627292">
    <property type="component" value="Unassembled WGS sequence"/>
</dbReference>